<dbReference type="InterPro" id="IPR000702">
    <property type="entry name" value="Ribosomal_uL6-like"/>
</dbReference>
<dbReference type="SUPFAM" id="SSF56053">
    <property type="entry name" value="Ribosomal protein L6"/>
    <property type="match status" value="2"/>
</dbReference>
<dbReference type="PANTHER" id="PTHR11655">
    <property type="entry name" value="60S/50S RIBOSOMAL PROTEIN L6/L9"/>
    <property type="match status" value="1"/>
</dbReference>
<dbReference type="HAMAP" id="MF_01365_B">
    <property type="entry name" value="Ribosomal_uL6_B"/>
    <property type="match status" value="1"/>
</dbReference>
<dbReference type="GO" id="GO:0022625">
    <property type="term" value="C:cytosolic large ribosomal subunit"/>
    <property type="evidence" value="ECO:0007669"/>
    <property type="project" value="UniProtKB-UniRule"/>
</dbReference>
<evidence type="ECO:0000313" key="8">
    <source>
        <dbReference type="Proteomes" id="UP000318711"/>
    </source>
</evidence>
<comment type="similarity">
    <text evidence="3 4">Belongs to the universal ribosomal protein uL6 family.</text>
</comment>
<dbReference type="PROSITE" id="PS00525">
    <property type="entry name" value="RIBOSOMAL_L6_1"/>
    <property type="match status" value="1"/>
</dbReference>
<dbReference type="InterPro" id="IPR019906">
    <property type="entry name" value="Ribosomal_uL6_bac-type"/>
</dbReference>
<keyword evidence="3 5" id="KW-0694">RNA-binding</keyword>
<keyword evidence="3 5" id="KW-0699">rRNA-binding</keyword>
<dbReference type="GO" id="GO:0002181">
    <property type="term" value="P:cytoplasmic translation"/>
    <property type="evidence" value="ECO:0007669"/>
    <property type="project" value="TreeGrafter"/>
</dbReference>
<comment type="subunit">
    <text evidence="3">Part of the 50S ribosomal subunit.</text>
</comment>
<evidence type="ECO:0000256" key="1">
    <source>
        <dbReference type="ARBA" id="ARBA00022980"/>
    </source>
</evidence>
<evidence type="ECO:0000256" key="2">
    <source>
        <dbReference type="ARBA" id="ARBA00023274"/>
    </source>
</evidence>
<dbReference type="Gene3D" id="3.90.930.12">
    <property type="entry name" value="Ribosomal protein L6, alpha-beta domain"/>
    <property type="match status" value="2"/>
</dbReference>
<evidence type="ECO:0000256" key="4">
    <source>
        <dbReference type="RuleBase" id="RU003869"/>
    </source>
</evidence>
<gene>
    <name evidence="3" type="primary">rplF</name>
    <name evidence="7" type="ORF">CEN88_73</name>
</gene>
<protein>
    <recommendedName>
        <fullName evidence="3">Large ribosomal subunit protein uL6</fullName>
    </recommendedName>
</protein>
<sequence length="179" mass="19849">MSRLGKFPITIKEGITIAQEHNIIKVAGVKGEMVLSIPRGIKVIQEDNCLRLERENNSRQMKTSHGLIRQLLANMVTGVSDGFVKKLELKGVGYRVQLVGRDLELHLGFSHLVKYSPPQDIELAVAKNIITVSGVDKQKVGQVAAEIRHLKPPEVYKGKGIRYYGEIVKLKAGKTAKTK</sequence>
<dbReference type="PIRSF" id="PIRSF002162">
    <property type="entry name" value="Ribosomal_L6"/>
    <property type="match status" value="1"/>
</dbReference>
<evidence type="ECO:0000256" key="5">
    <source>
        <dbReference type="RuleBase" id="RU003870"/>
    </source>
</evidence>
<accession>A0A554LWX0</accession>
<comment type="function">
    <text evidence="3 5">This protein binds to the 23S rRNA, and is important in its secondary structure. It is located near the subunit interface in the base of the L7/L12 stalk, and near the tRNA binding site of the peptidyltransferase center.</text>
</comment>
<dbReference type="NCBIfam" id="TIGR03654">
    <property type="entry name" value="L6_bact"/>
    <property type="match status" value="1"/>
</dbReference>
<dbReference type="PANTHER" id="PTHR11655:SF14">
    <property type="entry name" value="LARGE RIBOSOMAL SUBUNIT PROTEIN UL6M"/>
    <property type="match status" value="1"/>
</dbReference>
<proteinExistence type="inferred from homology"/>
<name>A0A554LWX0_9BACT</name>
<feature type="domain" description="Large ribosomal subunit protein uL6 alpha-beta" evidence="6">
    <location>
        <begin position="13"/>
        <end position="82"/>
    </location>
</feature>
<comment type="caution">
    <text evidence="7">The sequence shown here is derived from an EMBL/GenBank/DDBJ whole genome shotgun (WGS) entry which is preliminary data.</text>
</comment>
<evidence type="ECO:0000259" key="6">
    <source>
        <dbReference type="Pfam" id="PF00347"/>
    </source>
</evidence>
<reference evidence="7 8" key="1">
    <citation type="submission" date="2017-07" db="EMBL/GenBank/DDBJ databases">
        <title>Mechanisms for carbon and nitrogen cycling indicate functional differentiation within the Candidate Phyla Radiation.</title>
        <authorList>
            <person name="Danczak R.E."/>
            <person name="Johnston M.D."/>
            <person name="Kenah C."/>
            <person name="Slattery M."/>
            <person name="Wrighton K.C."/>
            <person name="Wilkins M.J."/>
        </authorList>
    </citation>
    <scope>NUCLEOTIDE SEQUENCE [LARGE SCALE GENOMIC DNA]</scope>
    <source>
        <strain evidence="7">Licking1014_2</strain>
    </source>
</reference>
<dbReference type="InterPro" id="IPR002358">
    <property type="entry name" value="Ribosomal_uL6_CS"/>
</dbReference>
<dbReference type="Pfam" id="PF00347">
    <property type="entry name" value="Ribosomal_L6"/>
    <property type="match status" value="2"/>
</dbReference>
<dbReference type="PRINTS" id="PR00059">
    <property type="entry name" value="RIBOSOMALL6"/>
</dbReference>
<keyword evidence="1 3" id="KW-0689">Ribosomal protein</keyword>
<feature type="domain" description="Large ribosomal subunit protein uL6 alpha-beta" evidence="6">
    <location>
        <begin position="91"/>
        <end position="163"/>
    </location>
</feature>
<evidence type="ECO:0000256" key="3">
    <source>
        <dbReference type="HAMAP-Rule" id="MF_01365"/>
    </source>
</evidence>
<dbReference type="AlphaFoldDB" id="A0A554LWX0"/>
<dbReference type="InterPro" id="IPR036789">
    <property type="entry name" value="Ribosomal_uL6-like_a/b-dom_sf"/>
</dbReference>
<dbReference type="InterPro" id="IPR020040">
    <property type="entry name" value="Ribosomal_uL6_a/b-dom"/>
</dbReference>
<evidence type="ECO:0000313" key="7">
    <source>
        <dbReference type="EMBL" id="TSC97365.1"/>
    </source>
</evidence>
<dbReference type="GO" id="GO:0019843">
    <property type="term" value="F:rRNA binding"/>
    <property type="evidence" value="ECO:0007669"/>
    <property type="project" value="UniProtKB-UniRule"/>
</dbReference>
<dbReference type="GO" id="GO:0003735">
    <property type="term" value="F:structural constituent of ribosome"/>
    <property type="evidence" value="ECO:0007669"/>
    <property type="project" value="UniProtKB-UniRule"/>
</dbReference>
<dbReference type="Proteomes" id="UP000318711">
    <property type="component" value="Unassembled WGS sequence"/>
</dbReference>
<keyword evidence="2 3" id="KW-0687">Ribonucleoprotein</keyword>
<organism evidence="7 8">
    <name type="scientific">Candidatus Berkelbacteria bacterium Licking1014_2</name>
    <dbReference type="NCBI Taxonomy" id="2017146"/>
    <lineage>
        <taxon>Bacteria</taxon>
        <taxon>Candidatus Berkelbacteria</taxon>
    </lineage>
</organism>
<dbReference type="EMBL" id="VMGL01000005">
    <property type="protein sequence ID" value="TSC97365.1"/>
    <property type="molecule type" value="Genomic_DNA"/>
</dbReference>